<dbReference type="InterPro" id="IPR027417">
    <property type="entry name" value="P-loop_NTPase"/>
</dbReference>
<feature type="domain" description="Dynein heavy chain tail" evidence="16">
    <location>
        <begin position="42"/>
        <end position="341"/>
    </location>
</feature>
<feature type="domain" description="Dynein heavy chain C-terminal" evidence="25">
    <location>
        <begin position="3962"/>
        <end position="4258"/>
    </location>
</feature>
<dbReference type="FunFam" id="1.20.1270.280:FF:000005">
    <property type="entry name" value="Dynein axonemal heavy chain 10"/>
    <property type="match status" value="1"/>
</dbReference>
<evidence type="ECO:0000256" key="5">
    <source>
        <dbReference type="ARBA" id="ARBA00022737"/>
    </source>
</evidence>
<keyword evidence="9 14" id="KW-0175">Coiled coil</keyword>
<dbReference type="Pfam" id="PF18199">
    <property type="entry name" value="Dynein_C"/>
    <property type="match status" value="1"/>
</dbReference>
<comment type="similarity">
    <text evidence="2">Belongs to the dynein heavy chain family.</text>
</comment>
<dbReference type="FunFam" id="1.10.8.720:FF:000005">
    <property type="entry name" value="Dynein axonemal heavy chain 10"/>
    <property type="match status" value="1"/>
</dbReference>
<dbReference type="FunFam" id="1.20.58.1120:FF:000008">
    <property type="entry name" value="Dynein heavy chain 10, axonemal"/>
    <property type="match status" value="1"/>
</dbReference>
<feature type="coiled-coil region" evidence="14">
    <location>
        <begin position="1334"/>
        <end position="1361"/>
    </location>
</feature>
<feature type="coiled-coil region" evidence="14">
    <location>
        <begin position="3353"/>
        <end position="3380"/>
    </location>
</feature>
<dbReference type="InterPro" id="IPR041228">
    <property type="entry name" value="Dynein_C"/>
</dbReference>
<dbReference type="InterPro" id="IPR042228">
    <property type="entry name" value="Dynein_linker_3"/>
</dbReference>
<dbReference type="PANTHER" id="PTHR22878">
    <property type="entry name" value="DYNEIN HEAVY CHAIN 6, AXONEMAL-LIKE-RELATED"/>
    <property type="match status" value="1"/>
</dbReference>
<keyword evidence="12" id="KW-0206">Cytoskeleton</keyword>
<feature type="domain" description="Dynein heavy chain 3 AAA+ lid" evidence="23">
    <location>
        <begin position="2417"/>
        <end position="2499"/>
    </location>
</feature>
<dbReference type="InParanoid" id="B3S4F7"/>
<dbReference type="InterPro" id="IPR013594">
    <property type="entry name" value="Dynein_heavy_tail"/>
</dbReference>
<dbReference type="STRING" id="10228.B3S4F7"/>
<dbReference type="FunFam" id="1.10.8.1220:FF:000001">
    <property type="entry name" value="Dynein axonemal heavy chain 5"/>
    <property type="match status" value="1"/>
</dbReference>
<dbReference type="Pfam" id="PF18198">
    <property type="entry name" value="AAA_lid_11"/>
    <property type="match status" value="1"/>
</dbReference>
<dbReference type="GO" id="GO:0005874">
    <property type="term" value="C:microtubule"/>
    <property type="evidence" value="ECO:0007669"/>
    <property type="project" value="UniProtKB-KW"/>
</dbReference>
<evidence type="ECO:0000259" key="22">
    <source>
        <dbReference type="Pfam" id="PF17852"/>
    </source>
</evidence>
<dbReference type="FunFam" id="3.40.50.300:FF:001855">
    <property type="entry name" value="Dynein axonemal heavy chain 10"/>
    <property type="match status" value="1"/>
</dbReference>
<dbReference type="InterPro" id="IPR004273">
    <property type="entry name" value="Dynein_heavy_D6_P-loop"/>
</dbReference>
<dbReference type="InterPro" id="IPR013602">
    <property type="entry name" value="Dynein_heavy_linker"/>
</dbReference>
<evidence type="ECO:0000256" key="6">
    <source>
        <dbReference type="ARBA" id="ARBA00022741"/>
    </source>
</evidence>
<evidence type="ECO:0000259" key="19">
    <source>
        <dbReference type="Pfam" id="PF12777"/>
    </source>
</evidence>
<dbReference type="InterPro" id="IPR041466">
    <property type="entry name" value="Dynein_AAA5_ext"/>
</dbReference>
<dbReference type="InterPro" id="IPR043157">
    <property type="entry name" value="Dynein_AAA1S"/>
</dbReference>
<protein>
    <recommendedName>
        <fullName evidence="29">Dynein heavy chain 10, axonemal</fullName>
    </recommendedName>
</protein>
<dbReference type="GO" id="GO:0045505">
    <property type="term" value="F:dynein intermediate chain binding"/>
    <property type="evidence" value="ECO:0000318"/>
    <property type="project" value="GO_Central"/>
</dbReference>
<evidence type="ECO:0000259" key="17">
    <source>
        <dbReference type="Pfam" id="PF08393"/>
    </source>
</evidence>
<evidence type="ECO:0008006" key="29">
    <source>
        <dbReference type="Google" id="ProtNLM"/>
    </source>
</evidence>
<feature type="domain" description="Dynein heavy chain ATP-binding dynein motor region" evidence="21">
    <location>
        <begin position="3196"/>
        <end position="3416"/>
    </location>
</feature>
<dbReference type="FunFam" id="1.10.8.710:FF:000002">
    <property type="entry name" value="dynein heavy chain 17, axonemal"/>
    <property type="match status" value="1"/>
</dbReference>
<evidence type="ECO:0000256" key="11">
    <source>
        <dbReference type="ARBA" id="ARBA00023175"/>
    </source>
</evidence>
<feature type="domain" description="Dynein heavy chain AAA module D4" evidence="20">
    <location>
        <begin position="2560"/>
        <end position="2821"/>
    </location>
</feature>
<dbReference type="Gene3D" id="3.40.50.300">
    <property type="entry name" value="P-loop containing nucleotide triphosphate hydrolases"/>
    <property type="match status" value="5"/>
</dbReference>
<dbReference type="InterPro" id="IPR041658">
    <property type="entry name" value="AAA_lid_11"/>
</dbReference>
<keyword evidence="10" id="KW-0969">Cilium</keyword>
<keyword evidence="6" id="KW-0547">Nucleotide-binding</keyword>
<dbReference type="FunFam" id="1.20.920.20:FF:000008">
    <property type="entry name" value="Dynein heavy chain 10, axonemal"/>
    <property type="match status" value="1"/>
</dbReference>
<dbReference type="Pfam" id="PF12774">
    <property type="entry name" value="AAA_6"/>
    <property type="match status" value="1"/>
</dbReference>
<dbReference type="Gene3D" id="1.10.287.2620">
    <property type="match status" value="1"/>
</dbReference>
<dbReference type="Gene3D" id="1.10.8.720">
    <property type="entry name" value="Region D6 of dynein motor"/>
    <property type="match status" value="1"/>
</dbReference>
<dbReference type="Gene3D" id="3.20.180.20">
    <property type="entry name" value="Dynein heavy chain, N-terminal domain 2"/>
    <property type="match status" value="1"/>
</dbReference>
<dbReference type="GeneID" id="6756212"/>
<organism evidence="27 28">
    <name type="scientific">Trichoplax adhaerens</name>
    <name type="common">Trichoplax reptans</name>
    <dbReference type="NCBI Taxonomy" id="10228"/>
    <lineage>
        <taxon>Eukaryota</taxon>
        <taxon>Metazoa</taxon>
        <taxon>Placozoa</taxon>
        <taxon>Uniplacotomia</taxon>
        <taxon>Trichoplacea</taxon>
        <taxon>Trichoplacidae</taxon>
        <taxon>Trichoplax</taxon>
    </lineage>
</organism>
<feature type="domain" description="Dynein heavy chain hydrolytic ATP-binding dynein motor region" evidence="18">
    <location>
        <begin position="1595"/>
        <end position="1921"/>
    </location>
</feature>
<dbReference type="Pfam" id="PF12777">
    <property type="entry name" value="MT"/>
    <property type="match status" value="1"/>
</dbReference>
<dbReference type="KEGG" id="tad:TRIADDRAFT_50643"/>
<dbReference type="FunFam" id="1.20.920.30:FF:000007">
    <property type="entry name" value="Dynein axonemal heavy chain 10"/>
    <property type="match status" value="1"/>
</dbReference>
<dbReference type="GO" id="GO:0060294">
    <property type="term" value="P:cilium movement involved in cell motility"/>
    <property type="evidence" value="ECO:0000318"/>
    <property type="project" value="GO_Central"/>
</dbReference>
<feature type="domain" description="Dynein heavy chain linker" evidence="17">
    <location>
        <begin position="1056"/>
        <end position="1460"/>
    </location>
</feature>
<keyword evidence="13" id="KW-0966">Cell projection</keyword>
<dbReference type="FunFam" id="1.10.472.130:FF:000010">
    <property type="entry name" value="Dynein axonemal heavy chain 10"/>
    <property type="match status" value="1"/>
</dbReference>
<evidence type="ECO:0000256" key="2">
    <source>
        <dbReference type="ARBA" id="ARBA00008887"/>
    </source>
</evidence>
<dbReference type="InterPro" id="IPR024743">
    <property type="entry name" value="Dynein_HC_stalk"/>
</dbReference>
<dbReference type="InterPro" id="IPR042219">
    <property type="entry name" value="AAA_lid_11_sf"/>
</dbReference>
<comment type="subcellular location">
    <subcellularLocation>
        <location evidence="1">Cytoplasm</location>
        <location evidence="1">Cytoskeleton</location>
        <location evidence="1">Cilium axoneme</location>
    </subcellularLocation>
</comment>
<evidence type="ECO:0000256" key="13">
    <source>
        <dbReference type="ARBA" id="ARBA00023273"/>
    </source>
</evidence>
<dbReference type="InterPro" id="IPR026983">
    <property type="entry name" value="DHC"/>
</dbReference>
<dbReference type="Pfam" id="PF12780">
    <property type="entry name" value="AAA_8"/>
    <property type="match status" value="1"/>
</dbReference>
<dbReference type="GO" id="GO:0030286">
    <property type="term" value="C:dynein complex"/>
    <property type="evidence" value="ECO:0000318"/>
    <property type="project" value="GO_Central"/>
</dbReference>
<reference evidence="27 28" key="1">
    <citation type="journal article" date="2008" name="Nature">
        <title>The Trichoplax genome and the nature of placozoans.</title>
        <authorList>
            <person name="Srivastava M."/>
            <person name="Begovic E."/>
            <person name="Chapman J."/>
            <person name="Putnam N.H."/>
            <person name="Hellsten U."/>
            <person name="Kawashima T."/>
            <person name="Kuo A."/>
            <person name="Mitros T."/>
            <person name="Salamov A."/>
            <person name="Carpenter M.L."/>
            <person name="Signorovitch A.Y."/>
            <person name="Moreno M.A."/>
            <person name="Kamm K."/>
            <person name="Grimwood J."/>
            <person name="Schmutz J."/>
            <person name="Shapiro H."/>
            <person name="Grigoriev I.V."/>
            <person name="Buss L.W."/>
            <person name="Schierwater B."/>
            <person name="Dellaporta S.L."/>
            <person name="Rokhsar D.S."/>
        </authorList>
    </citation>
    <scope>NUCLEOTIDE SEQUENCE [LARGE SCALE GENOMIC DNA]</scope>
    <source>
        <strain evidence="27 28">Grell-BS-1999</strain>
    </source>
</reference>
<keyword evidence="8" id="KW-0243">Dynein</keyword>
<evidence type="ECO:0000256" key="12">
    <source>
        <dbReference type="ARBA" id="ARBA00023212"/>
    </source>
</evidence>
<evidence type="ECO:0000256" key="3">
    <source>
        <dbReference type="ARBA" id="ARBA00022490"/>
    </source>
</evidence>
<evidence type="ECO:0000259" key="25">
    <source>
        <dbReference type="Pfam" id="PF18199"/>
    </source>
</evidence>
<dbReference type="FunFam" id="3.40.50.300:FF:000049">
    <property type="entry name" value="Dynein, axonemal, heavy chain 5"/>
    <property type="match status" value="1"/>
</dbReference>
<dbReference type="Gene3D" id="1.20.58.1120">
    <property type="match status" value="1"/>
</dbReference>
<dbReference type="EMBL" id="DS985249">
    <property type="protein sequence ID" value="EDV22455.1"/>
    <property type="molecule type" value="Genomic_DNA"/>
</dbReference>
<dbReference type="Gene3D" id="3.10.490.20">
    <property type="match status" value="1"/>
</dbReference>
<evidence type="ECO:0000313" key="28">
    <source>
        <dbReference type="Proteomes" id="UP000009022"/>
    </source>
</evidence>
<keyword evidence="28" id="KW-1185">Reference proteome</keyword>
<evidence type="ECO:0000256" key="8">
    <source>
        <dbReference type="ARBA" id="ARBA00023017"/>
    </source>
</evidence>
<feature type="domain" description="Dynein heavy chain region D6 P-loop" evidence="15">
    <location>
        <begin position="3662"/>
        <end position="3774"/>
    </location>
</feature>
<dbReference type="InterPro" id="IPR042222">
    <property type="entry name" value="Dynein_2_N"/>
</dbReference>
<dbReference type="SUPFAM" id="SSF52540">
    <property type="entry name" value="P-loop containing nucleoside triphosphate hydrolases"/>
    <property type="match status" value="4"/>
</dbReference>
<evidence type="ECO:0000259" key="16">
    <source>
        <dbReference type="Pfam" id="PF08385"/>
    </source>
</evidence>
<dbReference type="InterPro" id="IPR041589">
    <property type="entry name" value="DNAH3_AAA_lid_1"/>
</dbReference>
<keyword evidence="4" id="KW-0493">Microtubule</keyword>
<dbReference type="Gene3D" id="1.10.8.1220">
    <property type="match status" value="1"/>
</dbReference>
<keyword evidence="11" id="KW-0505">Motor protein</keyword>
<dbReference type="RefSeq" id="XP_002114999.1">
    <property type="nucleotide sequence ID" value="XM_002114963.1"/>
</dbReference>
<gene>
    <name evidence="27" type="ORF">TRIADDRAFT_50643</name>
</gene>
<dbReference type="Pfam" id="PF17857">
    <property type="entry name" value="AAA_lid_1"/>
    <property type="match status" value="1"/>
</dbReference>
<feature type="coiled-coil region" evidence="14">
    <location>
        <begin position="3050"/>
        <end position="3098"/>
    </location>
</feature>
<feature type="coiled-coil region" evidence="14">
    <location>
        <begin position="2840"/>
        <end position="2867"/>
    </location>
</feature>
<dbReference type="Gene3D" id="1.20.920.30">
    <property type="match status" value="1"/>
</dbReference>
<dbReference type="Pfam" id="PF12781">
    <property type="entry name" value="AAA_9"/>
    <property type="match status" value="1"/>
</dbReference>
<dbReference type="FunFam" id="3.40.50.300:FF:000153">
    <property type="entry name" value="Dynein axonemal heavy chain 1"/>
    <property type="match status" value="1"/>
</dbReference>
<evidence type="ECO:0000256" key="9">
    <source>
        <dbReference type="ARBA" id="ARBA00023054"/>
    </source>
</evidence>
<dbReference type="Gene3D" id="1.20.1270.280">
    <property type="match status" value="1"/>
</dbReference>
<evidence type="ECO:0000259" key="18">
    <source>
        <dbReference type="Pfam" id="PF12774"/>
    </source>
</evidence>
<dbReference type="GO" id="GO:0051959">
    <property type="term" value="F:dynein light intermediate chain binding"/>
    <property type="evidence" value="ECO:0000318"/>
    <property type="project" value="GO_Central"/>
</dbReference>
<dbReference type="Pfam" id="PF17852">
    <property type="entry name" value="Dynein_AAA_lid"/>
    <property type="match status" value="1"/>
</dbReference>
<dbReference type="GO" id="GO:0008017">
    <property type="term" value="F:microtubule binding"/>
    <property type="evidence" value="ECO:0007669"/>
    <property type="project" value="UniProtKB-ARBA"/>
</dbReference>
<evidence type="ECO:0000256" key="1">
    <source>
        <dbReference type="ARBA" id="ARBA00004430"/>
    </source>
</evidence>
<name>B3S4F7_TRIAD</name>
<dbReference type="FunFam" id="1.20.140.100:FF:000013">
    <property type="entry name" value="Dynein heavy chain 10, axonemal"/>
    <property type="match status" value="1"/>
</dbReference>
<feature type="domain" description="Dynein heavy chain coiled coil stalk" evidence="19">
    <location>
        <begin position="2835"/>
        <end position="3168"/>
    </location>
</feature>
<dbReference type="GO" id="GO:0097729">
    <property type="term" value="C:9+2 motile cilium"/>
    <property type="evidence" value="ECO:0000318"/>
    <property type="project" value="GO_Central"/>
</dbReference>
<evidence type="ECO:0000259" key="20">
    <source>
        <dbReference type="Pfam" id="PF12780"/>
    </source>
</evidence>
<dbReference type="Gene3D" id="1.20.920.20">
    <property type="match status" value="1"/>
</dbReference>
<dbReference type="OrthoDB" id="10251809at2759"/>
<feature type="domain" description="Dynein heavy chain AAA 5 extension" evidence="22">
    <location>
        <begin position="2077"/>
        <end position="2214"/>
    </location>
</feature>
<dbReference type="FunFam" id="3.20.180.20:FF:000001">
    <property type="entry name" value="Dynein axonemal heavy chain 5"/>
    <property type="match status" value="1"/>
</dbReference>
<dbReference type="Gene3D" id="1.10.8.710">
    <property type="match status" value="1"/>
</dbReference>
<evidence type="ECO:0000259" key="24">
    <source>
        <dbReference type="Pfam" id="PF18198"/>
    </source>
</evidence>
<dbReference type="Pfam" id="PF03028">
    <property type="entry name" value="Dynein_heavy"/>
    <property type="match status" value="1"/>
</dbReference>
<evidence type="ECO:0000256" key="7">
    <source>
        <dbReference type="ARBA" id="ARBA00022840"/>
    </source>
</evidence>
<feature type="domain" description="Dynein heavy chain AAA lid" evidence="24">
    <location>
        <begin position="3806"/>
        <end position="3955"/>
    </location>
</feature>
<keyword evidence="3" id="KW-0963">Cytoplasm</keyword>
<dbReference type="InterPro" id="IPR035699">
    <property type="entry name" value="AAA_6"/>
</dbReference>
<evidence type="ECO:0000313" key="27">
    <source>
        <dbReference type="EMBL" id="EDV22455.1"/>
    </source>
</evidence>
<evidence type="ECO:0000259" key="26">
    <source>
        <dbReference type="Pfam" id="PF25007"/>
    </source>
</evidence>
<dbReference type="eggNOG" id="KOG3595">
    <property type="taxonomic scope" value="Eukaryota"/>
</dbReference>
<dbReference type="CTD" id="6756212"/>
<dbReference type="InterPro" id="IPR024317">
    <property type="entry name" value="Dynein_heavy_chain_D4_dom"/>
</dbReference>
<evidence type="ECO:0000256" key="4">
    <source>
        <dbReference type="ARBA" id="ARBA00022701"/>
    </source>
</evidence>
<dbReference type="FunFam" id="3.40.50.300:FF:002141">
    <property type="entry name" value="Dynein heavy chain"/>
    <property type="match status" value="1"/>
</dbReference>
<dbReference type="FunFam" id="3.10.490.20:FF:000006">
    <property type="entry name" value="Dynein axonemal heavy chain 10"/>
    <property type="match status" value="1"/>
</dbReference>
<proteinExistence type="inferred from homology"/>
<evidence type="ECO:0000259" key="21">
    <source>
        <dbReference type="Pfam" id="PF12781"/>
    </source>
</evidence>
<dbReference type="InterPro" id="IPR035706">
    <property type="entry name" value="AAA_9"/>
</dbReference>
<dbReference type="HOGENOM" id="CLU_000038_9_1_1"/>
<dbReference type="Pfam" id="PF08385">
    <property type="entry name" value="DHC_N1"/>
    <property type="match status" value="1"/>
</dbReference>
<sequence>MEKFTSHVNHTIQQLESEIRLDIPDIPLSNDVQTTIKDKDMLNKLEGTLDSWEKAISTIIENELKKVPRGSGPLAEIDFWRQRNSTLSALSEQLQLPYVKKVIEILTEANSHALSSFEYNRSEMIKYYTEAKDNVRFLSTLERHFKNLTHGSGFSVVIDTIPSMMNALRMVWIISRHYNRDERMIPLMERIAWELAERASRVINVKTILRESPGQVKIKTVEAKKMLEMWKDTYFEVRAKIEASGRDSRWEFDRKRLFEKTDYMASICRSLYDVAQVLEEFKNIFGPELKAVTGDPKRIDDVLKRVNGLITPIEQVQFDPFSLRHQISWREVMDSFHREVETSNSLFKTFAEKPPLHKNQPPVAGAIAWERSLFHRMKQTVLKLQTMEALWNSDQGKAASKKYLTVARSMKEYEDKKFAAWKEMVESALPAYLKRNLLTRISSGSFVDDYDEINGDLHIQYNVDFAQEMSEIISETRYMEQLNFSLPEIARNVSLQEEKYIRYVNGLKQMLKRYNSIVANLNHAELQLLEGHIKELQRVLKPGEKRLNWNSLGINDFITKCVQAISKFESLVHQIQKNAQDISSRLHMIENVKLFKSYPVQPDNSLPEAKEYFDFLEKSRTREIEHLVAKYQDIGPLLIKIEGNVVNTNTGKSPRLQSYYFYWENKVYDALTKMVINNLRAFNACLSGKTPLFQIDAILSAPEIVLSPPANDIHKLMVQAVRDVVESTKQFVRWMDGTALETPPRRVEGEDEPIIFSFFSDITQNPLVSDLYLNISQNIQKTLLNAMKLLNRWKRYRPLWQADKRNILEKFASRKPSCVSYDEKLQFYSNLALEISNQALIKDNEFVRTQLHQLAGTVKAHALSWVEAVGKLLNESARESITILKHKLERLHRELQQPPDTLDALKFVLGTITDIRDMSLDVEMQYVDIQERYRTLSMYSLPVPDEELETVKNVGKMWDDLVYESARIDHSLVAVKKKFTEITKDDVKDFSGKILDIQQRFKLEGPSSVGTDLDKGLEVLQNFKRELDVIEKYRQELSNAERLFNLQITTYPELMALEKELKGLEQIYTLYENQKVAMEEWSEMLWSELNVNVLSDGIENFIRQQRRLPKDVKTLPVYRILEEKMKEFKDSIPLFQDLKNEALRSRHWKKLMELTGKNFDMNPETFTLKNLFAMELHNYSDVIADITSSAMKELSIEKSVNDVIDTWSNTKFSVQKFMKGSQDRGYIIGSVDEILQMLDDNAMTLQSMSASRFIGPFRDSVQEWEKKLSHISEVVDVWMLVQRKWIYLESIFIGGDIRMQLPEEAKRFDLIDKSFKKIMSETAKRSNVLEACHIENRLQELEKYSNELEKCQKSLNDYLDSKRNAFPRFFFLSDDELLSILGSHEPSCVQEHMIKMFDNIASLVFQAGQGKEQFVTAMVSSESEKMDFKEYVVTEGRVEDWMTKVQGEMKRTNKFITKKAIFTYCESSTRIDWMHNYQGMVVLAGNQIWWTWEVEDVFRKIKKGDKMAMKNYSAKQHLQINDLVVKVRGQLTKNERKKLNTVLIIDVHARDIVDAFVRDSIMEAREFEWESQLRFYWEKESDDMCIRQCTGEFSYGYEYMGLNGRLVITPLTDRIYLTLTQALAMYLGGAPAGPAGTGKTETTKDLAKALGLLCVVTNCGEGMDFKAVGKIFSGLAQCGAWGCFDEFNRIDISVLSVISSQIKTIQNALAMNLKKFQFEGNEITLDKKMGIFITMNPGYAGRTELPESVKALFRPVVVIVPDMEMICEIMLFSEGFIQAKNLAKKMTVLYKLASEQLSKQYHYDFGLRALKAVLVMAGELKRGSPDLAEDVVLMRALRDMNLPKFVFEDSPLFLGLISDLFPGLDCPRVRYPNFNDAVENILKEHDYILLPQQVDKVVQMYETMLTRHTTMVIGPTGGGKSVVINTLSQAQTKLGLPTRMHIMNPKAVTVNELYGILDPYTRDWTDGLLSSIFREINRPTDKNERKYIVFDGDVDALWVENMNSVMDDNRLLTLANGERIRLQKHCALLFEVSNLQYASPATVSRCGMVYVDPKNLGYEPYWQKWCGGRTKIEKEHLRQLFAKYVPSCIELITDGDADGRQQKRLKTIIPLTTLNFVHQLTVLLDALLPLPETNTILDSRVLESLFINSLVWSLGAGLEEDSREKFDQYVKYISGLQTIEEEGVVVGPGELPGAMPTLYDYYFDANKKKWISWNSIVPQYEHKPEVRFNDILVPTMDTIRNTWLLEQMRKVKQPVLFVGETDSIFVLNINFSSRTTSLDVQRNLEANIEKRAKDTYGPPSGKKLLLFMDDMNMPQIDTYGTQQPIALLKLLLERGGMYDRGKDLNWKYIKDISYIAAMGKPGGGRHEVDPRFISLFSIFNITFPSDESLDKIFSSILRGHLEGFSSTIQDLVPDIAAATLTIYKQVVKTLLPTPSKFHYIFNLRDLSRVYQGLCMTVPEKFDNPKQFIRVWRNECLRVFHDRLISEDDKTTVQNFIGEIINDKMSQYNEYVMKNPILFGDLRTTFSSTEARLYEDLESYQIVQSIGNEILEEYNFKNTTMRLVLFEDAIEHLVRIHRILRMDQGHALLVGVGGSGKQSLTRLAAYTANYRVFEITLFRGYAEYDFREDLKSLYHLLGIENRKVVFLFSDAHVVQEGFLELINNMLTSGMVPALFAEDERETIIGQMRDEAFSAGYPPAKESVWQYFINKCANNLHIILSMSPVGDTLRNRCRHFLGLVNNASIDWYMAWPRQALFAVASVFLGEGHNKSVPDEHRQQIIEHVVYVHKSVQEYSREFLQKLRRINYVTPKNYLDFINTYTRLLEEKDQSLHEQCQRLEGGLTKLIEASEALKELNQKLEIQKVAVTQKTIACERLLEEISTRTQEVTEKKELAIAKSIDIEEQHKIIQVEKAAAETALNEALPALEEARLALQDIDRSDVTEFRSFASPPKAVRTVSECIVVLHGIKEVSWKTAKSIMSDVNFLRSLQNINADKLSSTQVKTVKTFLKELDITPERMSDISRAGSGLLRFVLAVIGYCDVAREIKPKREKVARLEKNCNTSKRELDRIQREVASLEAELKELTDRHQQTTIDRGRLQEETEIMERRLIAADKLITGLGSEKVRWKVDLDQLKEKRVRLLGDCLLSSAFLCYMGAFSWDFRKEMINNNWEQDLLKREIPLSQPYKCEDLLTDDVEISRWTSESLPPDELSIQNGILTTRCSRFPLCIDPQQQAFNWILKKESQSNLKITTFNDSDFLKQLELAIKYGFPILFKDIDEYIDPVIENVLTKNIQGESGRQYILLGDKEIDYDPHFRLYLNTKLANPKYTPGVFGKAMIINYTVTLEGLEDQLLSVIVKFERRELEEQRERLIQQTSDNKRLLKDLEDTLLRELATSTGNMLDNSELVQTLENTKTKATEVSDKLSLAEKNSADIDKLRDGYRPAAKLGAVLFFVLSDMAVINNMYQYSLASFLDVFEFSLRKSMPDSILSKRLKNIMETMKQNIYNYACTGLFEKHKLLLSFQMTIKLMQSQQKLSQDELDFFIKGSIALEKNPLPRPEWIPEQGWEDLQQLCQQFPQRYEHLFDDIVQHESKWKEWFDHDTPEVLPLPLQYENQCSSFQKLCLLRCFRVDRCYRAMTHFVAQQMGEKFVTPPVISYEAIFEQSTPYSPIVFILSPGSDPAGDLVKLAERSGFGGNRLKFLAMGQGQETAAIQLLETALSRGQWLMLQNCHLLVKWLYQLEKVLERISKPHPDFRLWLTTAPIQDFPIGILQRSLKVVTEPPNGLKLNLRNTYHKISNNALIECPHEAFPTLVFALSFFHAVVQERRKYGKIGWNIPYDFNESDFRVSMNILRTYLIKAFDQHDVKIPWGSLKYLIGEVMYGGRVIDSFDRRVLITYMDEYMGDFIFDTFQPFHFYYQDQHTDYHIPTAAGTSRDKCLDYIESLPLDNTPEVFGLHPNAEIGYYTEAAKDIWSQLVELQPQTSISTTGISRDNFISSITSDIQSKIPKQFDIDAVKKQLGKEISPTAVVLLQEIERFNKLIEKMTRSLSELQKAFMGEIGMSHELDDVASALYNGRIPQVWRNLAPATLKSLGNWIIHFMQRHKQYEDWIQEEPIVLWLPGLHVPESYLTALIQATCRKNGWPLDKSTLYTVVTKWNSPDIVTEKPHSGCYISGLYLEGAAWNTAKSCLIKQKPKQLIQKLPILKVTPIESNRLKLQNTFRAPVYTTSQRRNSMGKGLVFEADLATGEHSSHWVLQGVCLTLNSD</sequence>
<accession>B3S4F7</accession>
<evidence type="ECO:0000256" key="14">
    <source>
        <dbReference type="SAM" id="Coils"/>
    </source>
</evidence>
<evidence type="ECO:0000259" key="23">
    <source>
        <dbReference type="Pfam" id="PF17857"/>
    </source>
</evidence>
<dbReference type="PANTHER" id="PTHR22878:SF63">
    <property type="entry name" value="DYNEIN AXONEMAL HEAVY CHAIN 10"/>
    <property type="match status" value="1"/>
</dbReference>
<dbReference type="GO" id="GO:0008569">
    <property type="term" value="F:minus-end-directed microtubule motor activity"/>
    <property type="evidence" value="ECO:0000318"/>
    <property type="project" value="GO_Central"/>
</dbReference>
<evidence type="ECO:0000256" key="10">
    <source>
        <dbReference type="ARBA" id="ARBA00023069"/>
    </source>
</evidence>
<dbReference type="Pfam" id="PF25007">
    <property type="entry name" value="DYH2-5-8_CC"/>
    <property type="match status" value="1"/>
</dbReference>
<dbReference type="InterPro" id="IPR056759">
    <property type="entry name" value="DYH2-5-8_CC"/>
</dbReference>
<keyword evidence="7" id="KW-0067">ATP-binding</keyword>
<dbReference type="Gene3D" id="6.10.140.1060">
    <property type="match status" value="1"/>
</dbReference>
<dbReference type="PhylomeDB" id="B3S4F7"/>
<feature type="domain" description="Dynein axonemal heavy chain 2/5/8 coiled-coil" evidence="26">
    <location>
        <begin position="871"/>
        <end position="981"/>
    </location>
</feature>
<feature type="coiled-coil region" evidence="14">
    <location>
        <begin position="1020"/>
        <end position="1074"/>
    </location>
</feature>
<dbReference type="Gene3D" id="1.10.472.130">
    <property type="match status" value="1"/>
</dbReference>
<dbReference type="Pfam" id="PF12775">
    <property type="entry name" value="AAA_7"/>
    <property type="match status" value="1"/>
</dbReference>
<dbReference type="FunFam" id="1.10.287.2620:FF:000002">
    <property type="entry name" value="Dynein heavy chain 2, axonemal"/>
    <property type="match status" value="1"/>
</dbReference>
<dbReference type="Pfam" id="PF08393">
    <property type="entry name" value="DHC_N2"/>
    <property type="match status" value="1"/>
</dbReference>
<dbReference type="Proteomes" id="UP000009022">
    <property type="component" value="Unassembled WGS sequence"/>
</dbReference>
<evidence type="ECO:0000259" key="15">
    <source>
        <dbReference type="Pfam" id="PF03028"/>
    </source>
</evidence>
<dbReference type="Gene3D" id="1.20.140.100">
    <property type="entry name" value="Dynein heavy chain, N-terminal domain 2"/>
    <property type="match status" value="1"/>
</dbReference>
<dbReference type="FunFam" id="3.40.50.300:FF:000063">
    <property type="entry name" value="dynein heavy chain 6, axonemal"/>
    <property type="match status" value="1"/>
</dbReference>
<keyword evidence="5" id="KW-0677">Repeat</keyword>
<dbReference type="GO" id="GO:0005858">
    <property type="term" value="C:axonemal dynein complex"/>
    <property type="evidence" value="ECO:0007669"/>
    <property type="project" value="UniProtKB-ARBA"/>
</dbReference>
<dbReference type="OMA" id="VGEAMYG"/>
<dbReference type="GO" id="GO:0005524">
    <property type="term" value="F:ATP binding"/>
    <property type="evidence" value="ECO:0007669"/>
    <property type="project" value="UniProtKB-KW"/>
</dbReference>
<dbReference type="InterPro" id="IPR043160">
    <property type="entry name" value="Dynein_C_barrel"/>
</dbReference>